<evidence type="ECO:0000256" key="5">
    <source>
        <dbReference type="ARBA" id="ARBA00023077"/>
    </source>
</evidence>
<dbReference type="PROSITE" id="PS52016">
    <property type="entry name" value="TONB_DEPENDENT_REC_3"/>
    <property type="match status" value="1"/>
</dbReference>
<evidence type="ECO:0000256" key="1">
    <source>
        <dbReference type="ARBA" id="ARBA00004571"/>
    </source>
</evidence>
<dbReference type="Gene3D" id="2.40.170.20">
    <property type="entry name" value="TonB-dependent receptor, beta-barrel domain"/>
    <property type="match status" value="1"/>
</dbReference>
<dbReference type="EMBL" id="CP000472">
    <property type="protein sequence ID" value="ACJ31762.1"/>
    <property type="molecule type" value="Genomic_DNA"/>
</dbReference>
<evidence type="ECO:0000256" key="10">
    <source>
        <dbReference type="SAM" id="SignalP"/>
    </source>
</evidence>
<evidence type="ECO:0000256" key="2">
    <source>
        <dbReference type="ARBA" id="ARBA00022448"/>
    </source>
</evidence>
<dbReference type="AlphaFoldDB" id="B8CVT6"/>
<proteinExistence type="inferred from homology"/>
<keyword evidence="14" id="KW-1185">Reference proteome</keyword>
<keyword evidence="6 8" id="KW-0472">Membrane</keyword>
<dbReference type="InterPro" id="IPR012910">
    <property type="entry name" value="Plug_dom"/>
</dbReference>
<dbReference type="Gene3D" id="2.170.130.10">
    <property type="entry name" value="TonB-dependent receptor, plug domain"/>
    <property type="match status" value="1"/>
</dbReference>
<evidence type="ECO:0000256" key="9">
    <source>
        <dbReference type="RuleBase" id="RU003357"/>
    </source>
</evidence>
<feature type="domain" description="TonB-dependent receptor-like beta-barrel" evidence="11">
    <location>
        <begin position="470"/>
        <end position="899"/>
    </location>
</feature>
<keyword evidence="5 9" id="KW-0798">TonB box</keyword>
<dbReference type="InterPro" id="IPR000531">
    <property type="entry name" value="Beta-barrel_TonB"/>
</dbReference>
<dbReference type="KEGG" id="swp:swp_5147"/>
<dbReference type="eggNOG" id="COG1629">
    <property type="taxonomic scope" value="Bacteria"/>
</dbReference>
<evidence type="ECO:0000256" key="3">
    <source>
        <dbReference type="ARBA" id="ARBA00022452"/>
    </source>
</evidence>
<dbReference type="STRING" id="225849.swp_5147"/>
<protein>
    <submittedName>
        <fullName evidence="13">Outer membrane receptor protein, mostly Fe transport</fullName>
    </submittedName>
</protein>
<keyword evidence="13" id="KW-0675">Receptor</keyword>
<reference evidence="13 14" key="1">
    <citation type="journal article" date="2008" name="PLoS ONE">
        <title>Environmental adaptation: genomic analysis of the piezotolerant and psychrotolerant deep-sea iron reducing bacterium Shewanella piezotolerans WP3.</title>
        <authorList>
            <person name="Wang F."/>
            <person name="Wang J."/>
            <person name="Jian H."/>
            <person name="Zhang B."/>
            <person name="Li S."/>
            <person name="Wang F."/>
            <person name="Zeng X."/>
            <person name="Gao L."/>
            <person name="Bartlett D.H."/>
            <person name="Yu J."/>
            <person name="Hu S."/>
            <person name="Xiao X."/>
        </authorList>
    </citation>
    <scope>NUCLEOTIDE SEQUENCE [LARGE SCALE GENOMIC DNA]</scope>
    <source>
        <strain evidence="14">WP3 / JCM 13877</strain>
    </source>
</reference>
<keyword evidence="10" id="KW-0732">Signal</keyword>
<evidence type="ECO:0000256" key="6">
    <source>
        <dbReference type="ARBA" id="ARBA00023136"/>
    </source>
</evidence>
<evidence type="ECO:0000256" key="7">
    <source>
        <dbReference type="ARBA" id="ARBA00023237"/>
    </source>
</evidence>
<keyword evidence="3 8" id="KW-1134">Transmembrane beta strand</keyword>
<dbReference type="PANTHER" id="PTHR47234">
    <property type="match status" value="1"/>
</dbReference>
<dbReference type="Proteomes" id="UP000000753">
    <property type="component" value="Chromosome"/>
</dbReference>
<evidence type="ECO:0000256" key="4">
    <source>
        <dbReference type="ARBA" id="ARBA00022692"/>
    </source>
</evidence>
<keyword evidence="7 8" id="KW-0998">Cell outer membrane</keyword>
<dbReference type="PANTHER" id="PTHR47234:SF1">
    <property type="entry name" value="TONB-DEPENDENT RECEPTOR"/>
    <property type="match status" value="1"/>
</dbReference>
<dbReference type="InterPro" id="IPR039426">
    <property type="entry name" value="TonB-dep_rcpt-like"/>
</dbReference>
<evidence type="ECO:0000313" key="14">
    <source>
        <dbReference type="Proteomes" id="UP000000753"/>
    </source>
</evidence>
<comment type="subcellular location">
    <subcellularLocation>
        <location evidence="1 8">Cell outer membrane</location>
        <topology evidence="1 8">Multi-pass membrane protein</topology>
    </subcellularLocation>
</comment>
<dbReference type="Pfam" id="PF00593">
    <property type="entry name" value="TonB_dep_Rec_b-barrel"/>
    <property type="match status" value="1"/>
</dbReference>
<dbReference type="RefSeq" id="WP_020915086.1">
    <property type="nucleotide sequence ID" value="NC_011566.1"/>
</dbReference>
<dbReference type="SUPFAM" id="SSF56935">
    <property type="entry name" value="Porins"/>
    <property type="match status" value="1"/>
</dbReference>
<dbReference type="OrthoDB" id="176248at2"/>
<sequence>MMKMNSISFAITVAIGSMPFTAFAQDDDNIEAVEKEIEVIQVTGSRIARTDMEGVDPVVVLSADDIAAQGHANVFDALNSLAQNTGQFVGEENSNNFNANAQAINLRGFGSGYTLTLINGRRIPVLPKPSSGLGGNVVNLAMIPTEAVKRVEILSGGASAIYGSDAVAGVVNVILKDDLDYTKATVRFGDTKDGGGQSKKFTFSTGGQLDKLSYTAVVEVDQRDPIYGSDRDWFDEPTDGPNVENHALPQAMSYWGRYEPNAWMLKDLSGRCEELGYESVQPGWLSDDSHGDPDPYLCGDNVYNTYTIRNSRDNVSAFVNLDYELDDGRLFATLIGTQSSADAGVGRYSYGVDYDVRTDINDSSTHQASRHAYRTFRNFEVPTSNQEYDETALIGIFGIEGLIADDYDYSVTFTASQYDYEDSIVRFDDQKMMSLLFGEKGVDWDQPWDGSRWVVVNESQLNDNFEPDSGIDFFGKLTPDMFNDATHESVGEGDSYLYSLVFDLTGTLVEMPAGDLQFAFVTEYTKEGYKFDTDEKTINGEVYGWSGISGDGERDRYAVAVELAVPLADYDSGIGFLEAKLAGRYDYYDDESGVGGAFTYQTGLSWRPIDEILVRGSYATSFRAPDMNYMYAGESSSFVSTTDYLTCAQNENLTIGQGWGDCSNDYGTGSIRQYSQGDLSLEEETGDSINIGFVVDITDDWSVTADYYEISLEKKIGSIGAGTVLRYEAECTLGFDQYGNTIDPNSAKCQEMVGRVTRGGKNGGVVSTVTSPFNTGMREQKGMDLSSSFNYEFERFGSIFFNLNYTHIFETNEKYLPEDEVEDIRDAQWNSEFRTHTTGTLGWYNDYLTLSLFANRLGSSPVATSDDPNERYDAWTRYNLNANYQITDSFSLTASVVNLFDEKPPQHESEEWWPFADISKYNAVGMEYFVTASYTFY</sequence>
<dbReference type="Pfam" id="PF07715">
    <property type="entry name" value="Plug"/>
    <property type="match status" value="1"/>
</dbReference>
<evidence type="ECO:0000259" key="11">
    <source>
        <dbReference type="Pfam" id="PF00593"/>
    </source>
</evidence>
<feature type="chain" id="PRO_5002870441" evidence="10">
    <location>
        <begin position="25"/>
        <end position="937"/>
    </location>
</feature>
<comment type="similarity">
    <text evidence="8 9">Belongs to the TonB-dependent receptor family.</text>
</comment>
<keyword evidence="2 8" id="KW-0813">Transport</keyword>
<accession>B8CVT6</accession>
<evidence type="ECO:0000256" key="8">
    <source>
        <dbReference type="PROSITE-ProRule" id="PRU01360"/>
    </source>
</evidence>
<organism evidence="13 14">
    <name type="scientific">Shewanella piezotolerans (strain WP3 / JCM 13877)</name>
    <dbReference type="NCBI Taxonomy" id="225849"/>
    <lineage>
        <taxon>Bacteria</taxon>
        <taxon>Pseudomonadati</taxon>
        <taxon>Pseudomonadota</taxon>
        <taxon>Gammaproteobacteria</taxon>
        <taxon>Alteromonadales</taxon>
        <taxon>Shewanellaceae</taxon>
        <taxon>Shewanella</taxon>
    </lineage>
</organism>
<dbReference type="InterPro" id="IPR036942">
    <property type="entry name" value="Beta-barrel_TonB_sf"/>
</dbReference>
<dbReference type="GO" id="GO:0009279">
    <property type="term" value="C:cell outer membrane"/>
    <property type="evidence" value="ECO:0007669"/>
    <property type="project" value="UniProtKB-SubCell"/>
</dbReference>
<dbReference type="InterPro" id="IPR037066">
    <property type="entry name" value="Plug_dom_sf"/>
</dbReference>
<dbReference type="HOGENOM" id="CLU_010745_2_0_6"/>
<name>B8CVT6_SHEPW</name>
<gene>
    <name evidence="13" type="ordered locus">swp_5147</name>
</gene>
<evidence type="ECO:0000313" key="13">
    <source>
        <dbReference type="EMBL" id="ACJ31762.1"/>
    </source>
</evidence>
<evidence type="ECO:0000259" key="12">
    <source>
        <dbReference type="Pfam" id="PF07715"/>
    </source>
</evidence>
<feature type="signal peptide" evidence="10">
    <location>
        <begin position="1"/>
        <end position="24"/>
    </location>
</feature>
<feature type="domain" description="TonB-dependent receptor plug" evidence="12">
    <location>
        <begin position="56"/>
        <end position="170"/>
    </location>
</feature>
<keyword evidence="4 8" id="KW-0812">Transmembrane</keyword>